<sequence length="294" mass="33006">MQSRNENVDGEEDHLESPTTSSSNVPKNLPTEGDMSLNAGPEYRESKQETSSSSSSLPTPSHQYPVVHTSPNPNFSFGFMPPMIGSQVASFENTESQARDASRVPSFVQAIMLTFIVRVMGTNHLSNQPQSTIEMFNNLVTLLKRESKIHAAEERLLQKDIPRTTDDYEKLIRSSPNIPNLSSDSADLAREKRRIQMYTEIQRGVGRILQVDKDLIVCFVYFVHQVKLMEERNMKPPDSNLAALSARCSKDLELNLAKSFLSEMGQCTTAYPYNQLLGALVLKNYERQDATLLS</sequence>
<proteinExistence type="predicted"/>
<dbReference type="PANTHER" id="PTHR46775">
    <property type="entry name" value="FLOCCULATION PROTEIN (DUF1296)"/>
    <property type="match status" value="1"/>
</dbReference>
<evidence type="ECO:0000313" key="3">
    <source>
        <dbReference type="Proteomes" id="UP001177003"/>
    </source>
</evidence>
<dbReference type="EMBL" id="OX465086">
    <property type="protein sequence ID" value="CAI9266110.1"/>
    <property type="molecule type" value="Genomic_DNA"/>
</dbReference>
<reference evidence="2" key="1">
    <citation type="submission" date="2023-04" db="EMBL/GenBank/DDBJ databases">
        <authorList>
            <person name="Vijverberg K."/>
            <person name="Xiong W."/>
            <person name="Schranz E."/>
        </authorList>
    </citation>
    <scope>NUCLEOTIDE SEQUENCE</scope>
</reference>
<dbReference type="GO" id="GO:0051082">
    <property type="term" value="F:unfolded protein binding"/>
    <property type="evidence" value="ECO:0007669"/>
    <property type="project" value="TreeGrafter"/>
</dbReference>
<evidence type="ECO:0000256" key="1">
    <source>
        <dbReference type="SAM" id="MobiDB-lite"/>
    </source>
</evidence>
<dbReference type="Proteomes" id="UP001177003">
    <property type="component" value="Chromosome 0"/>
</dbReference>
<accession>A0AA35VH42</accession>
<dbReference type="PANTHER" id="PTHR46775:SF1">
    <property type="entry name" value="FLOCCULATION PROTEIN (DUF1296)"/>
    <property type="match status" value="1"/>
</dbReference>
<dbReference type="InterPro" id="IPR044277">
    <property type="entry name" value="GIP1"/>
</dbReference>
<dbReference type="AlphaFoldDB" id="A0AA35VH42"/>
<evidence type="ECO:0000313" key="2">
    <source>
        <dbReference type="EMBL" id="CAI9266110.1"/>
    </source>
</evidence>
<gene>
    <name evidence="2" type="ORF">LSALG_LOCUS6682</name>
</gene>
<feature type="compositionally biased region" description="Polar residues" evidence="1">
    <location>
        <begin position="17"/>
        <end position="26"/>
    </location>
</feature>
<feature type="region of interest" description="Disordered" evidence="1">
    <location>
        <begin position="1"/>
        <end position="69"/>
    </location>
</feature>
<organism evidence="2 3">
    <name type="scientific">Lactuca saligna</name>
    <name type="common">Willowleaf lettuce</name>
    <dbReference type="NCBI Taxonomy" id="75948"/>
    <lineage>
        <taxon>Eukaryota</taxon>
        <taxon>Viridiplantae</taxon>
        <taxon>Streptophyta</taxon>
        <taxon>Embryophyta</taxon>
        <taxon>Tracheophyta</taxon>
        <taxon>Spermatophyta</taxon>
        <taxon>Magnoliopsida</taxon>
        <taxon>eudicotyledons</taxon>
        <taxon>Gunneridae</taxon>
        <taxon>Pentapetalae</taxon>
        <taxon>asterids</taxon>
        <taxon>campanulids</taxon>
        <taxon>Asterales</taxon>
        <taxon>Asteraceae</taxon>
        <taxon>Cichorioideae</taxon>
        <taxon>Cichorieae</taxon>
        <taxon>Lactucinae</taxon>
        <taxon>Lactuca</taxon>
    </lineage>
</organism>
<protein>
    <submittedName>
        <fullName evidence="2">Uncharacterized protein</fullName>
    </submittedName>
</protein>
<name>A0AA35VH42_LACSI</name>
<keyword evidence="3" id="KW-1185">Reference proteome</keyword>